<evidence type="ECO:0000313" key="3">
    <source>
        <dbReference type="Proteomes" id="UP000014629"/>
    </source>
</evidence>
<accession>S3ZPD9</accession>
<sequence length="110" mass="11121">MGPGRGVSEAARGWQCGASGAGVKGALRASATPIPLRSTLDPHPSSASCCWPGGRGWGGGEPPVAAIRLRRRVPPGTDLVRGTGPSPVTYFEKVVRGARGSESGEVCAPT</sequence>
<dbReference type="AlphaFoldDB" id="S3ZPD9"/>
<dbReference type="PATRIC" id="fig|1286094.4.peg.6630"/>
<comment type="caution">
    <text evidence="2">The sequence shown here is derived from an EMBL/GenBank/DDBJ whole genome shotgun (WGS) entry which is preliminary data.</text>
</comment>
<evidence type="ECO:0000313" key="2">
    <source>
        <dbReference type="EMBL" id="EPH40215.1"/>
    </source>
</evidence>
<evidence type="ECO:0000256" key="1">
    <source>
        <dbReference type="SAM" id="MobiDB-lite"/>
    </source>
</evidence>
<feature type="region of interest" description="Disordered" evidence="1">
    <location>
        <begin position="1"/>
        <end position="22"/>
    </location>
</feature>
<organism evidence="2 3">
    <name type="scientific">Streptomyces aurantiacus JA 4570</name>
    <dbReference type="NCBI Taxonomy" id="1286094"/>
    <lineage>
        <taxon>Bacteria</taxon>
        <taxon>Bacillati</taxon>
        <taxon>Actinomycetota</taxon>
        <taxon>Actinomycetes</taxon>
        <taxon>Kitasatosporales</taxon>
        <taxon>Streptomycetaceae</taxon>
        <taxon>Streptomyces</taxon>
        <taxon>Streptomyces aurantiacus group</taxon>
    </lineage>
</organism>
<dbReference type="Proteomes" id="UP000014629">
    <property type="component" value="Unassembled WGS sequence"/>
</dbReference>
<gene>
    <name evidence="2" type="ORF">STRAU_6709</name>
</gene>
<proteinExistence type="predicted"/>
<name>S3ZPD9_9ACTN</name>
<protein>
    <submittedName>
        <fullName evidence="2">Uncharacterized protein</fullName>
    </submittedName>
</protein>
<dbReference type="EMBL" id="AOPZ01000433">
    <property type="protein sequence ID" value="EPH40215.1"/>
    <property type="molecule type" value="Genomic_DNA"/>
</dbReference>
<reference evidence="2 3" key="1">
    <citation type="submission" date="2013-02" db="EMBL/GenBank/DDBJ databases">
        <title>Draft Genome Sequence of Streptomyces aurantiacus, Which Produces Setomimycin.</title>
        <authorList>
            <person name="Gruening B.A."/>
            <person name="Praeg A."/>
            <person name="Erxleben A."/>
            <person name="Guenther S."/>
            <person name="Mueller M."/>
        </authorList>
    </citation>
    <scope>NUCLEOTIDE SEQUENCE [LARGE SCALE GENOMIC DNA]</scope>
    <source>
        <strain evidence="2 3">JA 4570</strain>
    </source>
</reference>
<keyword evidence="3" id="KW-1185">Reference proteome</keyword>